<protein>
    <submittedName>
        <fullName evidence="7">Coluporin-28</fullName>
    </submittedName>
</protein>
<dbReference type="PANTHER" id="PTHR40388">
    <property type="entry name" value="BRYOPORIN"/>
    <property type="match status" value="1"/>
</dbReference>
<feature type="signal peptide" evidence="6">
    <location>
        <begin position="1"/>
        <end position="28"/>
    </location>
</feature>
<organism evidence="7">
    <name type="scientific">Colubraria reticulata</name>
    <dbReference type="NCBI Taxonomy" id="604273"/>
    <lineage>
        <taxon>Eukaryota</taxon>
        <taxon>Metazoa</taxon>
        <taxon>Spiralia</taxon>
        <taxon>Lophotrochozoa</taxon>
        <taxon>Mollusca</taxon>
        <taxon>Gastropoda</taxon>
        <taxon>Caenogastropoda</taxon>
        <taxon>Neogastropoda</taxon>
        <taxon>Buccinoidea</taxon>
        <taxon>Buccinidae</taxon>
        <taxon>Colubraria</taxon>
    </lineage>
</organism>
<dbReference type="SUPFAM" id="SSF63724">
    <property type="entry name" value="Cytolysin/lectin"/>
    <property type="match status" value="1"/>
</dbReference>
<evidence type="ECO:0000256" key="5">
    <source>
        <dbReference type="ARBA" id="ARBA00023331"/>
    </source>
</evidence>
<evidence type="ECO:0000313" key="7">
    <source>
        <dbReference type="EMBL" id="AXS67900.1"/>
    </source>
</evidence>
<name>A0A499RLV8_9CAEN</name>
<proteinExistence type="evidence at transcript level"/>
<evidence type="ECO:0000256" key="2">
    <source>
        <dbReference type="ARBA" id="ARBA00004532"/>
    </source>
</evidence>
<keyword evidence="5" id="KW-0166">Nematocyst</keyword>
<dbReference type="InterPro" id="IPR015926">
    <property type="entry name" value="Cytolysin/lectin"/>
</dbReference>
<dbReference type="InterPro" id="IPR050677">
    <property type="entry name" value="Actinoporin_PFT"/>
</dbReference>
<reference evidence="7" key="1">
    <citation type="journal article" date="2018" name="Mol. Biol. Evol.">
        <title>Piercing Fishes: Porin Expansion and Adaptation to Hematophagy in the Vampire Snail Cumia reticulata.</title>
        <authorList>
            <person name="Gerdol M."/>
            <person name="Cervelli M."/>
            <person name="Oliverio M."/>
            <person name="Modica M.V."/>
        </authorList>
    </citation>
    <scope>NUCLEOTIDE SEQUENCE</scope>
</reference>
<sequence>MILLFPSLKAVLVIALFVIGHEPPSVTGQTDDADLIIAAEEAVTDGESLAGKKTVLTKWEADFGVSAVIEVENWTRYALIEPKVQLSGGVMTKSTPTAISPAKREAFAVRKIMDAATGTYGTVCWKVKGEERLFVIMWSNPYDFNIHSNWLGVGLTKKGHTTVPPGEQWFDQMFKGSNDTNFTFFRREFDKTTDPVVFGNDKEFRISGVMTTNHKVRIRVTFLPNKDNYSHLAPAVSKILKWTSS</sequence>
<keyword evidence="4" id="KW-1053">Target membrane</keyword>
<dbReference type="EMBL" id="MH194231">
    <property type="protein sequence ID" value="AXS67900.1"/>
    <property type="molecule type" value="mRNA"/>
</dbReference>
<evidence type="ECO:0000256" key="3">
    <source>
        <dbReference type="ARBA" id="ARBA00022537"/>
    </source>
</evidence>
<evidence type="ECO:0000256" key="6">
    <source>
        <dbReference type="SAM" id="SignalP"/>
    </source>
</evidence>
<feature type="chain" id="PRO_5020031681" evidence="6">
    <location>
        <begin position="29"/>
        <end position="245"/>
    </location>
</feature>
<dbReference type="Gene3D" id="2.60.270.20">
    <property type="entry name" value="Cytolysin/lectin"/>
    <property type="match status" value="1"/>
</dbReference>
<keyword evidence="3" id="KW-1052">Target cell membrane</keyword>
<dbReference type="AlphaFoldDB" id="A0A499RLV8"/>
<dbReference type="GO" id="GO:0042151">
    <property type="term" value="C:nematocyst"/>
    <property type="evidence" value="ECO:0007669"/>
    <property type="project" value="UniProtKB-SubCell"/>
</dbReference>
<keyword evidence="6" id="KW-0732">Signal</keyword>
<evidence type="ECO:0000256" key="4">
    <source>
        <dbReference type="ARBA" id="ARBA00023298"/>
    </source>
</evidence>
<evidence type="ECO:0000256" key="1">
    <source>
        <dbReference type="ARBA" id="ARBA00004175"/>
    </source>
</evidence>
<comment type="subcellular location">
    <subcellularLocation>
        <location evidence="2">Nematocyst</location>
    </subcellularLocation>
    <subcellularLocation>
        <location evidence="1">Target cell membrane</location>
    </subcellularLocation>
</comment>
<keyword evidence="4" id="KW-0472">Membrane</keyword>
<dbReference type="PANTHER" id="PTHR40388:SF1">
    <property type="entry name" value="BRYOPORIN"/>
    <property type="match status" value="1"/>
</dbReference>
<dbReference type="GO" id="GO:0044218">
    <property type="term" value="C:other organism cell membrane"/>
    <property type="evidence" value="ECO:0007669"/>
    <property type="project" value="UniProtKB-KW"/>
</dbReference>
<accession>A0A499RLV8</accession>